<comment type="caution">
    <text evidence="3">The sequence shown here is derived from an EMBL/GenBank/DDBJ whole genome shotgun (WGS) entry which is preliminary data.</text>
</comment>
<reference evidence="3 4" key="1">
    <citation type="submission" date="2019-09" db="EMBL/GenBank/DDBJ databases">
        <title>Characterization of the phylogenetic diversity of two novel species belonging to the genus Bifidobacterium: Bifidobacterium cebidarum sp. nov. and Bifidobacterium leontopitheci sp. nov.</title>
        <authorList>
            <person name="Lugli G.A."/>
            <person name="Duranti S."/>
            <person name="Milani C."/>
            <person name="Turroni F."/>
            <person name="Ventura M."/>
        </authorList>
    </citation>
    <scope>NUCLEOTIDE SEQUENCE [LARGE SCALE GENOMIC DNA]</scope>
    <source>
        <strain evidence="3 4">DSM 100238</strain>
    </source>
</reference>
<organism evidence="3 4">
    <name type="scientific">Bifidobacterium apri</name>
    <dbReference type="NCBI Taxonomy" id="1769423"/>
    <lineage>
        <taxon>Bacteria</taxon>
        <taxon>Bacillati</taxon>
        <taxon>Actinomycetota</taxon>
        <taxon>Actinomycetes</taxon>
        <taxon>Bifidobacteriales</taxon>
        <taxon>Bifidobacteriaceae</taxon>
        <taxon>Bifidobacterium</taxon>
    </lineage>
</organism>
<name>A0A6A2V8G7_9BIFI</name>
<accession>A0A6A2V8G7</accession>
<keyword evidence="4" id="KW-1185">Reference proteome</keyword>
<dbReference type="AlphaFoldDB" id="A0A6A2V8G7"/>
<evidence type="ECO:0000256" key="1">
    <source>
        <dbReference type="SAM" id="MobiDB-lite"/>
    </source>
</evidence>
<proteinExistence type="predicted"/>
<keyword evidence="2" id="KW-0472">Membrane</keyword>
<dbReference type="NCBIfam" id="TIGR02185">
    <property type="entry name" value="Trep_Strep"/>
    <property type="match status" value="1"/>
</dbReference>
<feature type="region of interest" description="Disordered" evidence="1">
    <location>
        <begin position="1"/>
        <end position="47"/>
    </location>
</feature>
<dbReference type="Proteomes" id="UP000440041">
    <property type="component" value="Unassembled WGS sequence"/>
</dbReference>
<dbReference type="RefSeq" id="WP_167511091.1">
    <property type="nucleotide sequence ID" value="NZ_JBHLXF010000026.1"/>
</dbReference>
<evidence type="ECO:0000256" key="2">
    <source>
        <dbReference type="SAM" id="Phobius"/>
    </source>
</evidence>
<feature type="transmembrane region" description="Helical" evidence="2">
    <location>
        <begin position="215"/>
        <end position="239"/>
    </location>
</feature>
<sequence length="249" mass="26151">MSTINDSNRQPSTRLAANPDDNGNPAGSANTASATSPARPESPRATATRLGPRDYITIGVYTVLYFVMISIGALITHLIPVGMPFAGFACGLLGTTPLMLLMAKSQRFGAISIMGILLALLMGAVHGNYYTVATSIIAAVLADLIATRIRTRSNGSTEAPTRSTGVTLASVSVFNLWSIGMFLPFYIGRATYLQQLTARKGAEYAGRLAGLFPAWTLPLVIVLGLLGGLLGGAIGLALLRRHFKRAGLA</sequence>
<feature type="transmembrane region" description="Helical" evidence="2">
    <location>
        <begin position="166"/>
        <end position="187"/>
    </location>
</feature>
<feature type="transmembrane region" description="Helical" evidence="2">
    <location>
        <begin position="108"/>
        <end position="124"/>
    </location>
</feature>
<protein>
    <submittedName>
        <fullName evidence="3">Putative bacterial integral membrane protein (Trep Strep)</fullName>
    </submittedName>
</protein>
<feature type="compositionally biased region" description="Polar residues" evidence="1">
    <location>
        <begin position="25"/>
        <end position="36"/>
    </location>
</feature>
<keyword evidence="2" id="KW-0812">Transmembrane</keyword>
<evidence type="ECO:0000313" key="3">
    <source>
        <dbReference type="EMBL" id="KAB8297451.1"/>
    </source>
</evidence>
<keyword evidence="2" id="KW-1133">Transmembrane helix</keyword>
<evidence type="ECO:0000313" key="4">
    <source>
        <dbReference type="Proteomes" id="UP000440041"/>
    </source>
</evidence>
<dbReference type="Pfam" id="PF09605">
    <property type="entry name" value="Trep_Strep"/>
    <property type="match status" value="1"/>
</dbReference>
<dbReference type="EMBL" id="WBSO01000010">
    <property type="protein sequence ID" value="KAB8297451.1"/>
    <property type="molecule type" value="Genomic_DNA"/>
</dbReference>
<feature type="transmembrane region" description="Helical" evidence="2">
    <location>
        <begin position="55"/>
        <end position="75"/>
    </location>
</feature>
<gene>
    <name evidence="3" type="ORF">DSM100238_1336</name>
</gene>
<feature type="transmembrane region" description="Helical" evidence="2">
    <location>
        <begin position="130"/>
        <end position="146"/>
    </location>
</feature>
<feature type="compositionally biased region" description="Polar residues" evidence="1">
    <location>
        <begin position="1"/>
        <end position="15"/>
    </location>
</feature>
<dbReference type="InterPro" id="IPR011733">
    <property type="entry name" value="CHP02185_IM"/>
</dbReference>
<feature type="transmembrane region" description="Helical" evidence="2">
    <location>
        <begin position="81"/>
        <end position="101"/>
    </location>
</feature>